<organism evidence="16 17">
    <name type="scientific">Phaeomoniella chlamydospora</name>
    <name type="common">Phaeoacremonium chlamydosporum</name>
    <dbReference type="NCBI Taxonomy" id="158046"/>
    <lineage>
        <taxon>Eukaryota</taxon>
        <taxon>Fungi</taxon>
        <taxon>Dikarya</taxon>
        <taxon>Ascomycota</taxon>
        <taxon>Pezizomycotina</taxon>
        <taxon>Eurotiomycetes</taxon>
        <taxon>Chaetothyriomycetidae</taxon>
        <taxon>Phaeomoniellales</taxon>
        <taxon>Phaeomoniellaceae</taxon>
        <taxon>Phaeomoniella</taxon>
    </lineage>
</organism>
<dbReference type="Pfam" id="PF00443">
    <property type="entry name" value="UCH"/>
    <property type="match status" value="1"/>
</dbReference>
<dbReference type="PROSITE" id="PS50235">
    <property type="entry name" value="USP_3"/>
    <property type="match status" value="1"/>
</dbReference>
<evidence type="ECO:0000256" key="10">
    <source>
        <dbReference type="ARBA" id="ARBA00041870"/>
    </source>
</evidence>
<feature type="region of interest" description="Disordered" evidence="14">
    <location>
        <begin position="372"/>
        <end position="524"/>
    </location>
</feature>
<evidence type="ECO:0000256" key="11">
    <source>
        <dbReference type="ARBA" id="ARBA00041962"/>
    </source>
</evidence>
<evidence type="ECO:0000313" key="17">
    <source>
        <dbReference type="Proteomes" id="UP000053317"/>
    </source>
</evidence>
<dbReference type="InterPro" id="IPR028889">
    <property type="entry name" value="USP"/>
</dbReference>
<dbReference type="GO" id="GO:0006508">
    <property type="term" value="P:proteolysis"/>
    <property type="evidence" value="ECO:0007669"/>
    <property type="project" value="UniProtKB-KW"/>
</dbReference>
<evidence type="ECO:0000256" key="13">
    <source>
        <dbReference type="ARBA" id="ARBA00042958"/>
    </source>
</evidence>
<name>A0A0G2G6M2_PHACM</name>
<protein>
    <recommendedName>
        <fullName evidence="3">ubiquitinyl hydrolase 1</fullName>
        <ecNumber evidence="3">3.4.19.12</ecNumber>
    </recommendedName>
    <alternativeName>
        <fullName evidence="11">Carbon catabolite repression protein B</fullName>
    </alternativeName>
    <alternativeName>
        <fullName evidence="13">Deubiquitinating enzyme creB</fullName>
    </alternativeName>
    <alternativeName>
        <fullName evidence="9">Ubiquitin thioesterase creB</fullName>
    </alternativeName>
    <alternativeName>
        <fullName evidence="10">Ubiquitin-hydrolyzing enzyme creB</fullName>
    </alternativeName>
    <alternativeName>
        <fullName evidence="12">Ubiquitin-specific-processing protease creB</fullName>
    </alternativeName>
</protein>
<evidence type="ECO:0000256" key="5">
    <source>
        <dbReference type="ARBA" id="ARBA00022801"/>
    </source>
</evidence>
<proteinExistence type="inferred from homology"/>
<dbReference type="EC" id="3.4.19.12" evidence="3"/>
<dbReference type="InterPro" id="IPR038765">
    <property type="entry name" value="Papain-like_cys_pep_sf"/>
</dbReference>
<dbReference type="Gene3D" id="3.90.70.10">
    <property type="entry name" value="Cysteine proteinases"/>
    <property type="match status" value="2"/>
</dbReference>
<dbReference type="EMBL" id="LCWF01000108">
    <property type="protein sequence ID" value="KKY19368.1"/>
    <property type="molecule type" value="Genomic_DNA"/>
</dbReference>
<evidence type="ECO:0000256" key="9">
    <source>
        <dbReference type="ARBA" id="ARBA00041772"/>
    </source>
</evidence>
<gene>
    <name evidence="16" type="ORF">UCRPC4_g04528</name>
</gene>
<evidence type="ECO:0000256" key="7">
    <source>
        <dbReference type="ARBA" id="ARBA00037075"/>
    </source>
</evidence>
<dbReference type="Proteomes" id="UP000053317">
    <property type="component" value="Unassembled WGS sequence"/>
</dbReference>
<comment type="subunit">
    <text evidence="8">Interacts with creA, creC and qutD.</text>
</comment>
<comment type="similarity">
    <text evidence="2">Belongs to the peptidase C19 family.</text>
</comment>
<dbReference type="AlphaFoldDB" id="A0A0G2G6M2"/>
<evidence type="ECO:0000256" key="14">
    <source>
        <dbReference type="SAM" id="MobiDB-lite"/>
    </source>
</evidence>
<keyword evidence="4" id="KW-0645">Protease</keyword>
<feature type="compositionally biased region" description="Polar residues" evidence="14">
    <location>
        <begin position="384"/>
        <end position="400"/>
    </location>
</feature>
<feature type="compositionally biased region" description="Polar residues" evidence="14">
    <location>
        <begin position="500"/>
        <end position="515"/>
    </location>
</feature>
<dbReference type="GO" id="GO:0004843">
    <property type="term" value="F:cysteine-type deubiquitinase activity"/>
    <property type="evidence" value="ECO:0007669"/>
    <property type="project" value="UniProtKB-EC"/>
</dbReference>
<comment type="catalytic activity">
    <reaction evidence="1">
        <text>Thiol-dependent hydrolysis of ester, thioester, amide, peptide and isopeptide bonds formed by the C-terminal Gly of ubiquitin (a 76-residue protein attached to proteins as an intracellular targeting signal).</text>
        <dbReference type="EC" id="3.4.19.12"/>
    </reaction>
</comment>
<reference evidence="16 17" key="2">
    <citation type="submission" date="2015-05" db="EMBL/GenBank/DDBJ databases">
        <authorList>
            <person name="Morales-Cruz A."/>
            <person name="Amrine K.C."/>
            <person name="Cantu D."/>
        </authorList>
    </citation>
    <scope>NUCLEOTIDE SEQUENCE [LARGE SCALE GENOMIC DNA]</scope>
    <source>
        <strain evidence="16">UCRPC4</strain>
    </source>
</reference>
<dbReference type="PANTHER" id="PTHR24006">
    <property type="entry name" value="UBIQUITIN CARBOXYL-TERMINAL HYDROLASE"/>
    <property type="match status" value="1"/>
</dbReference>
<dbReference type="GO" id="GO:0016579">
    <property type="term" value="P:protein deubiquitination"/>
    <property type="evidence" value="ECO:0007669"/>
    <property type="project" value="InterPro"/>
</dbReference>
<feature type="compositionally biased region" description="Basic and acidic residues" evidence="14">
    <location>
        <begin position="401"/>
        <end position="445"/>
    </location>
</feature>
<dbReference type="GO" id="GO:0005829">
    <property type="term" value="C:cytosol"/>
    <property type="evidence" value="ECO:0007669"/>
    <property type="project" value="TreeGrafter"/>
</dbReference>
<dbReference type="SUPFAM" id="SSF54001">
    <property type="entry name" value="Cysteine proteinases"/>
    <property type="match status" value="1"/>
</dbReference>
<comment type="caution">
    <text evidence="16">The sequence shown here is derived from an EMBL/GenBank/DDBJ whole genome shotgun (WGS) entry which is preliminary data.</text>
</comment>
<evidence type="ECO:0000256" key="12">
    <source>
        <dbReference type="ARBA" id="ARBA00042086"/>
    </source>
</evidence>
<evidence type="ECO:0000313" key="16">
    <source>
        <dbReference type="EMBL" id="KKY19368.1"/>
    </source>
</evidence>
<evidence type="ECO:0000256" key="1">
    <source>
        <dbReference type="ARBA" id="ARBA00000707"/>
    </source>
</evidence>
<reference evidence="16 17" key="1">
    <citation type="submission" date="2015-05" db="EMBL/GenBank/DDBJ databases">
        <title>Distinctive expansion of gene families associated with plant cell wall degradation and secondary metabolism in the genomes of grapevine trunk pathogens.</title>
        <authorList>
            <person name="Lawrence D.P."/>
            <person name="Travadon R."/>
            <person name="Rolshausen P.E."/>
            <person name="Baumgartner K."/>
        </authorList>
    </citation>
    <scope>NUCLEOTIDE SEQUENCE [LARGE SCALE GENOMIC DNA]</scope>
    <source>
        <strain evidence="16">UCRPC4</strain>
    </source>
</reference>
<keyword evidence="6" id="KW-0788">Thiol protease</keyword>
<dbReference type="PANTHER" id="PTHR24006:SF733">
    <property type="entry name" value="RE52890P"/>
    <property type="match status" value="1"/>
</dbReference>
<dbReference type="InterPro" id="IPR018200">
    <property type="entry name" value="USP_CS"/>
</dbReference>
<feature type="domain" description="USP" evidence="15">
    <location>
        <begin position="1"/>
        <end position="311"/>
    </location>
</feature>
<feature type="region of interest" description="Disordered" evidence="14">
    <location>
        <begin position="39"/>
        <end position="89"/>
    </location>
</feature>
<evidence type="ECO:0000256" key="6">
    <source>
        <dbReference type="ARBA" id="ARBA00022807"/>
    </source>
</evidence>
<dbReference type="InterPro" id="IPR050164">
    <property type="entry name" value="Peptidase_C19"/>
</dbReference>
<feature type="compositionally biased region" description="Low complexity" evidence="14">
    <location>
        <begin position="59"/>
        <end position="68"/>
    </location>
</feature>
<dbReference type="GO" id="GO:0005634">
    <property type="term" value="C:nucleus"/>
    <property type="evidence" value="ECO:0007669"/>
    <property type="project" value="TreeGrafter"/>
</dbReference>
<accession>A0A0G2G6M2</accession>
<dbReference type="InterPro" id="IPR001394">
    <property type="entry name" value="Peptidase_C19_UCH"/>
</dbReference>
<keyword evidence="17" id="KW-1185">Reference proteome</keyword>
<evidence type="ECO:0000259" key="15">
    <source>
        <dbReference type="PROSITE" id="PS50235"/>
    </source>
</evidence>
<sequence>MENFGNTCYCNSILQCLYYSAPFRENVLNFPKRSTAESVNAAAAKATPRIPSPPPPNLSPGKKSPNPSARNPGAPVTNPNQKPDEKDSADYKKKQALFVGPVLNMSYGNASGYGMQDSLFTSLKDIFEAVVVSQSRIGVRDEAFLDLSVDLDQHSSVTSCLRRFSEEEMLCERNKFHCDNCGGLQEAEKRMKIKRLPKILALHLKRFKYTEDLQRLQKLFHKVVYPYHLRLFNTTDDAEDPDRLYELYAVVVHIGGGPYHGHYVSIIKTEDRGWLLFDDELVEPVDKSYVRNFFGDRPGLACAYVLFYQETTLEAVQKEQEKEESWHGYDDPVSLGAHPHVNGDLQRIKSSPMPQTHDIDPMEAALGNLDQVMTSPGTYRPDNYFQSAPQLSHSVTSPGQSKKEKAKEEKDKKAAEKEREKNEKQARKEAEIRQREALKKQEADLKAALAASKVSKAEEDRRVTSEAPSKENATGGLSRFKRGSKSISTKLGSVVRSDKTSATASSEGSQSTHASETLEKDKKLSFGNRRKKSFVFGRSTMDGDG</sequence>
<dbReference type="OrthoDB" id="27652at2759"/>
<evidence type="ECO:0000256" key="4">
    <source>
        <dbReference type="ARBA" id="ARBA00022670"/>
    </source>
</evidence>
<evidence type="ECO:0000256" key="8">
    <source>
        <dbReference type="ARBA" id="ARBA00038752"/>
    </source>
</evidence>
<keyword evidence="5 16" id="KW-0378">Hydrolase</keyword>
<evidence type="ECO:0000256" key="2">
    <source>
        <dbReference type="ARBA" id="ARBA00009085"/>
    </source>
</evidence>
<dbReference type="PROSITE" id="PS00973">
    <property type="entry name" value="USP_2"/>
    <property type="match status" value="1"/>
</dbReference>
<evidence type="ECO:0000256" key="3">
    <source>
        <dbReference type="ARBA" id="ARBA00012759"/>
    </source>
</evidence>
<feature type="compositionally biased region" description="Basic and acidic residues" evidence="14">
    <location>
        <begin position="455"/>
        <end position="464"/>
    </location>
</feature>
<comment type="function">
    <text evidence="7">Ubiquitin thioesterase component of the regulatory network controlling carbon source utilization through ubiquitination and deubiquitination involving creA, creB, creC, creD and acrB. Deubiquitinates the creA catabolic repressor and the quinate permease qutD. Also plays a role in response to carbon starvation and the control of extracellular proteases activity.</text>
</comment>